<evidence type="ECO:0000313" key="2">
    <source>
        <dbReference type="Proteomes" id="UP001566132"/>
    </source>
</evidence>
<comment type="caution">
    <text evidence="1">The sequence shown here is derived from an EMBL/GenBank/DDBJ whole genome shotgun (WGS) entry which is preliminary data.</text>
</comment>
<dbReference type="Proteomes" id="UP001566132">
    <property type="component" value="Unassembled WGS sequence"/>
</dbReference>
<gene>
    <name evidence="1" type="ORF">ABEB36_001738</name>
</gene>
<keyword evidence="2" id="KW-1185">Reference proteome</keyword>
<dbReference type="PANTHER" id="PTHR34717">
    <property type="entry name" value="EG:BACR7A4.20 PROTEIN"/>
    <property type="match status" value="1"/>
</dbReference>
<evidence type="ECO:0000313" key="1">
    <source>
        <dbReference type="EMBL" id="KAL1518056.1"/>
    </source>
</evidence>
<accession>A0ABD1FFL0</accession>
<name>A0ABD1FFL0_HYPHA</name>
<dbReference type="EMBL" id="JBDJPC010000001">
    <property type="protein sequence ID" value="KAL1518056.1"/>
    <property type="molecule type" value="Genomic_DNA"/>
</dbReference>
<proteinExistence type="predicted"/>
<dbReference type="AlphaFoldDB" id="A0ABD1FFL0"/>
<organism evidence="1 2">
    <name type="scientific">Hypothenemus hampei</name>
    <name type="common">Coffee berry borer</name>
    <dbReference type="NCBI Taxonomy" id="57062"/>
    <lineage>
        <taxon>Eukaryota</taxon>
        <taxon>Metazoa</taxon>
        <taxon>Ecdysozoa</taxon>
        <taxon>Arthropoda</taxon>
        <taxon>Hexapoda</taxon>
        <taxon>Insecta</taxon>
        <taxon>Pterygota</taxon>
        <taxon>Neoptera</taxon>
        <taxon>Endopterygota</taxon>
        <taxon>Coleoptera</taxon>
        <taxon>Polyphaga</taxon>
        <taxon>Cucujiformia</taxon>
        <taxon>Curculionidae</taxon>
        <taxon>Scolytinae</taxon>
        <taxon>Hypothenemus</taxon>
    </lineage>
</organism>
<protein>
    <submittedName>
        <fullName evidence="1">Uncharacterized protein</fullName>
    </submittedName>
</protein>
<dbReference type="PANTHER" id="PTHR34717:SF1">
    <property type="entry name" value="EG:BACR7A4.20 PROTEIN"/>
    <property type="match status" value="1"/>
</dbReference>
<sequence length="404" mass="47061">MFMDILAGILVLFLTFVYIHNKKDPKKLFEVYSQPGKWYFLKYPLFLMLLVLRRLRYYVNGKKLYNEAELDKRQPLSEHPLAFDAIFFHAISQDGIFLAAGAERRHANIINGLLYIKHPDLGLLKSLKLPETRLAEAPEGADTDKEWAIEGGPRYIVLEPMKKWKMSYNGKMRVHGSEELVDIEFDAEWFSEMPWFFYDVDLPAKMLARSVARETWSKELFENLKEAHQVHYEQMGYLNGTIKANGKILPLKLDAFRDHSYGRKRDWNLMHRYIFQMLYLENQCRLILGLVSQPCTASHYEMGYVVLPNGKIDAIEECDLKLWQHGESGNPSEELGFVVVAGKHTYECKVQYETTVAHYVGNNVQVKMYERFGTCEVNGIHGKVIAEWNYSNTNGKFKLDQYHC</sequence>
<reference evidence="1 2" key="1">
    <citation type="submission" date="2024-05" db="EMBL/GenBank/DDBJ databases">
        <title>Genetic variation in Jamaican populations of the coffee berry borer (Hypothenemus hampei).</title>
        <authorList>
            <person name="Errbii M."/>
            <person name="Myrie A."/>
        </authorList>
    </citation>
    <scope>NUCLEOTIDE SEQUENCE [LARGE SCALE GENOMIC DNA]</scope>
    <source>
        <strain evidence="1">JA-Hopewell-2020-01-JO</strain>
        <tissue evidence="1">Whole body</tissue>
    </source>
</reference>